<feature type="domain" description="PLD phosphodiesterase" evidence="2">
    <location>
        <begin position="185"/>
        <end position="212"/>
    </location>
</feature>
<dbReference type="InterPro" id="IPR001736">
    <property type="entry name" value="PLipase_D/transphosphatidylase"/>
</dbReference>
<reference evidence="4" key="1">
    <citation type="submission" date="2018-12" db="EMBL/GenBank/DDBJ databases">
        <title>Tengunoibacter tsumagoiensis gen. nov., sp. nov., Dictyobacter kobayashii sp. nov., D. alpinus sp. nov., and D. joshuensis sp. nov. and description of Dictyobacteraceae fam. nov. within the order Ktedonobacterales isolated from Tengu-no-mugimeshi.</title>
        <authorList>
            <person name="Wang C.M."/>
            <person name="Zheng Y."/>
            <person name="Sakai Y."/>
            <person name="Toyoda A."/>
            <person name="Minakuchi Y."/>
            <person name="Abe K."/>
            <person name="Yokota A."/>
            <person name="Yabe S."/>
        </authorList>
    </citation>
    <scope>NUCLEOTIDE SEQUENCE [LARGE SCALE GENOMIC DNA]</scope>
    <source>
        <strain evidence="4">Uno16</strain>
    </source>
</reference>
<feature type="transmembrane region" description="Helical" evidence="1">
    <location>
        <begin position="42"/>
        <end position="63"/>
    </location>
</feature>
<dbReference type="EMBL" id="BIFT01000002">
    <property type="protein sequence ID" value="GCE30720.1"/>
    <property type="molecule type" value="Genomic_DNA"/>
</dbReference>
<dbReference type="InterPro" id="IPR025202">
    <property type="entry name" value="PLD-like_dom"/>
</dbReference>
<gene>
    <name evidence="3" type="primary">cls</name>
    <name evidence="3" type="ORF">KDA_62040</name>
</gene>
<dbReference type="Gene3D" id="3.30.870.10">
    <property type="entry name" value="Endonuclease Chain A"/>
    <property type="match status" value="2"/>
</dbReference>
<dbReference type="PROSITE" id="PS50035">
    <property type="entry name" value="PLD"/>
    <property type="match status" value="2"/>
</dbReference>
<dbReference type="SUPFAM" id="SSF56024">
    <property type="entry name" value="Phospholipase D/nuclease"/>
    <property type="match status" value="2"/>
</dbReference>
<dbReference type="PANTHER" id="PTHR21248">
    <property type="entry name" value="CARDIOLIPIN SYNTHASE"/>
    <property type="match status" value="1"/>
</dbReference>
<sequence length="439" mass="51164">MERKLRASQFHRKKTDLPSQLDTYVSKLWPDHFSIRLLLRNILVTIFSVQLFTATILLIITAIRDRHKKDRSFPHIDLKEVQVGENRLQLYDYGRELYKDMLEAIDNAEESIYIESYIWKDDEAGWEFKAHLAQKAAQGIDVYVIFDQIGNLVVPQEFKTSFDPAIHLLQYQAFGLIQHIIDPRRYALDHRKLLIVDGHTSFIGGYNIGSLYANTWRDTHLRIKGPASAEIARSFTDFWNRFCPRDKQISRHHPRRFDPLINLHGNDALRLTFPIRDMYIEAIHRAEHSIYLSNAYFVPDGSLLDALKEAALRGVDVRILVPWVSNHVVTDWISHSYFSECLEAGIKILGYRHAMLHAKTCTIDGQWSTVGTANMDRLSSIGNYEINVEVYSSEFAQQMERLFACDTEDVIELSAKQWHKRPWYNKLSEHILAPLRFMM</sequence>
<dbReference type="RefSeq" id="WP_126630770.1">
    <property type="nucleotide sequence ID" value="NZ_BIFT01000002.1"/>
</dbReference>
<dbReference type="PANTHER" id="PTHR21248:SF22">
    <property type="entry name" value="PHOSPHOLIPASE D"/>
    <property type="match status" value="1"/>
</dbReference>
<keyword evidence="1" id="KW-0472">Membrane</keyword>
<evidence type="ECO:0000313" key="3">
    <source>
        <dbReference type="EMBL" id="GCE30720.1"/>
    </source>
</evidence>
<accession>A0A402BHF4</accession>
<dbReference type="CDD" id="cd09110">
    <property type="entry name" value="PLDc_CLS_1"/>
    <property type="match status" value="1"/>
</dbReference>
<dbReference type="Pfam" id="PF13091">
    <property type="entry name" value="PLDc_2"/>
    <property type="match status" value="2"/>
</dbReference>
<evidence type="ECO:0000256" key="1">
    <source>
        <dbReference type="SAM" id="Phobius"/>
    </source>
</evidence>
<evidence type="ECO:0000259" key="2">
    <source>
        <dbReference type="PROSITE" id="PS50035"/>
    </source>
</evidence>
<feature type="domain" description="PLD phosphodiesterase" evidence="2">
    <location>
        <begin position="352"/>
        <end position="379"/>
    </location>
</feature>
<dbReference type="CDD" id="cd09159">
    <property type="entry name" value="PLDc_ybhO_like_2"/>
    <property type="match status" value="1"/>
</dbReference>
<dbReference type="SMART" id="SM00155">
    <property type="entry name" value="PLDc"/>
    <property type="match status" value="2"/>
</dbReference>
<name>A0A402BHF4_9CHLR</name>
<protein>
    <submittedName>
        <fullName evidence="3">Cardiolipin synthase</fullName>
    </submittedName>
</protein>
<dbReference type="AlphaFoldDB" id="A0A402BHF4"/>
<evidence type="ECO:0000313" key="4">
    <source>
        <dbReference type="Proteomes" id="UP000287171"/>
    </source>
</evidence>
<proteinExistence type="predicted"/>
<keyword evidence="4" id="KW-1185">Reference proteome</keyword>
<keyword evidence="1" id="KW-1133">Transmembrane helix</keyword>
<dbReference type="GO" id="GO:0032049">
    <property type="term" value="P:cardiolipin biosynthetic process"/>
    <property type="evidence" value="ECO:0007669"/>
    <property type="project" value="UniProtKB-ARBA"/>
</dbReference>
<organism evidence="3 4">
    <name type="scientific">Dictyobacter alpinus</name>
    <dbReference type="NCBI Taxonomy" id="2014873"/>
    <lineage>
        <taxon>Bacteria</taxon>
        <taxon>Bacillati</taxon>
        <taxon>Chloroflexota</taxon>
        <taxon>Ktedonobacteria</taxon>
        <taxon>Ktedonobacterales</taxon>
        <taxon>Dictyobacteraceae</taxon>
        <taxon>Dictyobacter</taxon>
    </lineage>
</organism>
<dbReference type="GO" id="GO:0030572">
    <property type="term" value="F:phosphatidyltransferase activity"/>
    <property type="evidence" value="ECO:0007669"/>
    <property type="project" value="UniProtKB-ARBA"/>
</dbReference>
<dbReference type="Proteomes" id="UP000287171">
    <property type="component" value="Unassembled WGS sequence"/>
</dbReference>
<keyword evidence="1" id="KW-0812">Transmembrane</keyword>
<comment type="caution">
    <text evidence="3">The sequence shown here is derived from an EMBL/GenBank/DDBJ whole genome shotgun (WGS) entry which is preliminary data.</text>
</comment>
<dbReference type="OrthoDB" id="9762009at2"/>